<evidence type="ECO:0000313" key="2">
    <source>
        <dbReference type="EMBL" id="KAG5182979.1"/>
    </source>
</evidence>
<proteinExistence type="predicted"/>
<comment type="caution">
    <text evidence="2">The sequence shown here is derived from an EMBL/GenBank/DDBJ whole genome shotgun (WGS) entry which is preliminary data.</text>
</comment>
<dbReference type="EMBL" id="JAFCMP010000223">
    <property type="protein sequence ID" value="KAG5182979.1"/>
    <property type="molecule type" value="Genomic_DNA"/>
</dbReference>
<keyword evidence="3" id="KW-1185">Reference proteome</keyword>
<feature type="transmembrane region" description="Helical" evidence="1">
    <location>
        <begin position="42"/>
        <end position="61"/>
    </location>
</feature>
<accession>A0A836CES7</accession>
<dbReference type="AlphaFoldDB" id="A0A836CES7"/>
<protein>
    <submittedName>
        <fullName evidence="2">Uncharacterized protein</fullName>
    </submittedName>
</protein>
<evidence type="ECO:0000256" key="1">
    <source>
        <dbReference type="SAM" id="Phobius"/>
    </source>
</evidence>
<name>A0A836CES7_9STRA</name>
<keyword evidence="1" id="KW-1133">Transmembrane helix</keyword>
<keyword evidence="1" id="KW-0812">Transmembrane</keyword>
<sequence>MVLAQQAVTHSWCALALHQRTAPIITSTRSFNQDFSSTTSSFVVTLVVSIMFTSTAFRYLVQVMLARMASVRDLARQQLDETQQRPVLHEPRAMQELLLVRAFAPNVDELKSKMGSILRVLHQAKDPAEDSMSDKLIECITIAEVLLARLEHAQPV</sequence>
<gene>
    <name evidence="2" type="ORF">JKP88DRAFT_241260</name>
</gene>
<reference evidence="2" key="1">
    <citation type="submission" date="2021-02" db="EMBL/GenBank/DDBJ databases">
        <title>First Annotated Genome of the Yellow-green Alga Tribonema minus.</title>
        <authorList>
            <person name="Mahan K.M."/>
        </authorList>
    </citation>
    <scope>NUCLEOTIDE SEQUENCE</scope>
    <source>
        <strain evidence="2">UTEX B ZZ1240</strain>
    </source>
</reference>
<dbReference type="Proteomes" id="UP000664859">
    <property type="component" value="Unassembled WGS sequence"/>
</dbReference>
<evidence type="ECO:0000313" key="3">
    <source>
        <dbReference type="Proteomes" id="UP000664859"/>
    </source>
</evidence>
<keyword evidence="1" id="KW-0472">Membrane</keyword>
<organism evidence="2 3">
    <name type="scientific">Tribonema minus</name>
    <dbReference type="NCBI Taxonomy" id="303371"/>
    <lineage>
        <taxon>Eukaryota</taxon>
        <taxon>Sar</taxon>
        <taxon>Stramenopiles</taxon>
        <taxon>Ochrophyta</taxon>
        <taxon>PX clade</taxon>
        <taxon>Xanthophyceae</taxon>
        <taxon>Tribonematales</taxon>
        <taxon>Tribonemataceae</taxon>
        <taxon>Tribonema</taxon>
    </lineage>
</organism>